<keyword evidence="5" id="KW-0496">Mitochondrion</keyword>
<dbReference type="AlphaFoldDB" id="A0AAV7BYF4"/>
<dbReference type="InterPro" id="IPR011989">
    <property type="entry name" value="ARM-like"/>
</dbReference>
<evidence type="ECO:0000256" key="6">
    <source>
        <dbReference type="ARBA" id="ARBA00023136"/>
    </source>
</evidence>
<dbReference type="GO" id="GO:0005741">
    <property type="term" value="C:mitochondrial outer membrane"/>
    <property type="evidence" value="ECO:0007669"/>
    <property type="project" value="UniProtKB-SubCell"/>
</dbReference>
<feature type="domain" description="Armadillo repeat-containing" evidence="7">
    <location>
        <begin position="150"/>
        <end position="369"/>
    </location>
</feature>
<protein>
    <recommendedName>
        <fullName evidence="7">Armadillo repeat-containing domain-containing protein</fullName>
    </recommendedName>
</protein>
<dbReference type="Proteomes" id="UP000824782">
    <property type="component" value="Unassembled WGS sequence"/>
</dbReference>
<evidence type="ECO:0000256" key="4">
    <source>
        <dbReference type="ARBA" id="ARBA00022989"/>
    </source>
</evidence>
<dbReference type="PANTHER" id="PTHR15712">
    <property type="entry name" value="ARMADILLO REPEAT CONTAINING PROTEIN"/>
    <property type="match status" value="1"/>
</dbReference>
<keyword evidence="2" id="KW-0812">Transmembrane</keyword>
<dbReference type="Gene3D" id="1.25.10.10">
    <property type="entry name" value="Leucine-rich Repeat Variant"/>
    <property type="match status" value="2"/>
</dbReference>
<dbReference type="PANTHER" id="PTHR15712:SF23">
    <property type="entry name" value="ARMADILLO REPEAT CONTAINING 10"/>
    <property type="match status" value="1"/>
</dbReference>
<evidence type="ECO:0000313" key="9">
    <source>
        <dbReference type="Proteomes" id="UP000824782"/>
    </source>
</evidence>
<dbReference type="SUPFAM" id="SSF48371">
    <property type="entry name" value="ARM repeat"/>
    <property type="match status" value="1"/>
</dbReference>
<gene>
    <name evidence="8" type="ORF">GDO81_010079</name>
</gene>
<organism evidence="8 9">
    <name type="scientific">Engystomops pustulosus</name>
    <name type="common">Tungara frog</name>
    <name type="synonym">Physalaemus pustulosus</name>
    <dbReference type="NCBI Taxonomy" id="76066"/>
    <lineage>
        <taxon>Eukaryota</taxon>
        <taxon>Metazoa</taxon>
        <taxon>Chordata</taxon>
        <taxon>Craniata</taxon>
        <taxon>Vertebrata</taxon>
        <taxon>Euteleostomi</taxon>
        <taxon>Amphibia</taxon>
        <taxon>Batrachia</taxon>
        <taxon>Anura</taxon>
        <taxon>Neobatrachia</taxon>
        <taxon>Hyloidea</taxon>
        <taxon>Leptodactylidae</taxon>
        <taxon>Leiuperinae</taxon>
        <taxon>Engystomops</taxon>
    </lineage>
</organism>
<keyword evidence="6" id="KW-0472">Membrane</keyword>
<evidence type="ECO:0000313" key="8">
    <source>
        <dbReference type="EMBL" id="KAG8577142.1"/>
    </source>
</evidence>
<sequence length="405" mass="44738">MLTLYYIHCEHNTGCSANYTATVCAPHVHRISPEPFYHVLPGGGDRFRSAGHMTHGRMVDAELRHAQARMVVCEVREGNMSPIGGATAARSLLALALGTGVCYCVYKVLSTRGKQRRASILDRVVGMSVLAQRRTPEPPTENIPKSAGDLEPHHLKSLLQILSTNSDSSAQEQILTTLCNAAAFSVNHDIIRNLDGIRIIGALLSHTDTKIKAGTLNALNNLSMNLQNQEQIQAFINEIFKDILESELNSEVQLAGLRLVINMSVTNNYHEKMADYIPNLLNLMDGGDTTTKIYLLKVLVNLSANPLMTSSLLTSKAPSAVTFLFDSSINRDILIRALTFAANVSENLGRQQQWNRNCNYKEDSLYALLFKDQASLQSNLAPLLLIPDLEIKQQVSRCLRSSERL</sequence>
<comment type="caution">
    <text evidence="8">The sequence shown here is derived from an EMBL/GenBank/DDBJ whole genome shotgun (WGS) entry which is preliminary data.</text>
</comment>
<dbReference type="InterPro" id="IPR006911">
    <property type="entry name" value="ARM-rpt_dom"/>
</dbReference>
<evidence type="ECO:0000259" key="7">
    <source>
        <dbReference type="Pfam" id="PF04826"/>
    </source>
</evidence>
<proteinExistence type="predicted"/>
<dbReference type="InterPro" id="IPR016024">
    <property type="entry name" value="ARM-type_fold"/>
</dbReference>
<evidence type="ECO:0000256" key="2">
    <source>
        <dbReference type="ARBA" id="ARBA00022692"/>
    </source>
</evidence>
<accession>A0AAV7BYF4</accession>
<evidence type="ECO:0000256" key="5">
    <source>
        <dbReference type="ARBA" id="ARBA00023128"/>
    </source>
</evidence>
<reference evidence="8" key="1">
    <citation type="thesis" date="2020" institute="ProQuest LLC" country="789 East Eisenhower Parkway, Ann Arbor, MI, USA">
        <title>Comparative Genomics and Chromosome Evolution.</title>
        <authorList>
            <person name="Mudd A.B."/>
        </authorList>
    </citation>
    <scope>NUCLEOTIDE SEQUENCE</scope>
    <source>
        <strain evidence="8">237g6f4</strain>
        <tissue evidence="8">Blood</tissue>
    </source>
</reference>
<evidence type="ECO:0000256" key="3">
    <source>
        <dbReference type="ARBA" id="ARBA00022787"/>
    </source>
</evidence>
<keyword evidence="4" id="KW-1133">Transmembrane helix</keyword>
<keyword evidence="3" id="KW-1000">Mitochondrion outer membrane</keyword>
<name>A0AAV7BYF4_ENGPU</name>
<dbReference type="Pfam" id="PF04826">
    <property type="entry name" value="Arm_2"/>
    <property type="match status" value="1"/>
</dbReference>
<keyword evidence="9" id="KW-1185">Reference proteome</keyword>
<evidence type="ECO:0000256" key="1">
    <source>
        <dbReference type="ARBA" id="ARBA00004572"/>
    </source>
</evidence>
<dbReference type="EMBL" id="WNYA01000004">
    <property type="protein sequence ID" value="KAG8577142.1"/>
    <property type="molecule type" value="Genomic_DNA"/>
</dbReference>
<comment type="subcellular location">
    <subcellularLocation>
        <location evidence="1">Mitochondrion outer membrane</location>
        <topology evidence="1">Single-pass membrane protein</topology>
    </subcellularLocation>
</comment>
<dbReference type="InterPro" id="IPR051303">
    <property type="entry name" value="Armcx_regulator"/>
</dbReference>